<evidence type="ECO:0008006" key="3">
    <source>
        <dbReference type="Google" id="ProtNLM"/>
    </source>
</evidence>
<dbReference type="Proteomes" id="UP001495147">
    <property type="component" value="Unassembled WGS sequence"/>
</dbReference>
<accession>A0ABV0FZ40</accession>
<organism evidence="1 2">
    <name type="scientific">Roseateles paludis</name>
    <dbReference type="NCBI Taxonomy" id="3145238"/>
    <lineage>
        <taxon>Bacteria</taxon>
        <taxon>Pseudomonadati</taxon>
        <taxon>Pseudomonadota</taxon>
        <taxon>Betaproteobacteria</taxon>
        <taxon>Burkholderiales</taxon>
        <taxon>Sphaerotilaceae</taxon>
        <taxon>Roseateles</taxon>
    </lineage>
</organism>
<evidence type="ECO:0000313" key="1">
    <source>
        <dbReference type="EMBL" id="MEO3690572.1"/>
    </source>
</evidence>
<name>A0ABV0FZ40_9BURK</name>
<sequence length="401" mass="42784">MADELVQLPAGMLRPGQTLSFALYDAQGHLLFARGQVLTNTPQARALINGGAWVMPQDTQDYRNQLAHKMDTLMLQGASLSEIAKAEQDFRYAGKAAPPKPTLTPREIWTDLIAQTHQLLRQADPPDFAARVSGLRDAVLRRLHAAPDGTLLYLVFENSLSFTEYSARHALLSLVLADLAAEKLAMPAPMREALQGAALTMNVGASSAHDRLAARAEVANEAERLALANHAREAVAMLERQGIKDRLWLDAVRGHHDAGPGPLAGRTPGEALARVLRRVDQLGARLSPRRSRGALSGGAAARGVYFDETGQPDEAGAALIKAVGLYPPGSIVRLANGEVGVVAKRGFSANEPQVAVLVGKSGTPLTDPVLRDTRLAAQAVSASLAPTELKLHVNLDALLKL</sequence>
<gene>
    <name evidence="1" type="ORF">ABDJ85_03775</name>
</gene>
<proteinExistence type="predicted"/>
<evidence type="ECO:0000313" key="2">
    <source>
        <dbReference type="Proteomes" id="UP001495147"/>
    </source>
</evidence>
<dbReference type="RefSeq" id="WP_347703399.1">
    <property type="nucleotide sequence ID" value="NZ_JBDPZD010000001.1"/>
</dbReference>
<protein>
    <recommendedName>
        <fullName evidence="3">Phosphohydrolase</fullName>
    </recommendedName>
</protein>
<comment type="caution">
    <text evidence="1">The sequence shown here is derived from an EMBL/GenBank/DDBJ whole genome shotgun (WGS) entry which is preliminary data.</text>
</comment>
<dbReference type="Gene3D" id="1.10.3210.10">
    <property type="entry name" value="Hypothetical protein af1432"/>
    <property type="match status" value="1"/>
</dbReference>
<reference evidence="1 2" key="1">
    <citation type="submission" date="2024-05" db="EMBL/GenBank/DDBJ databases">
        <title>Roseateles sp. DJS-2-20 16S ribosomal RNA gene Genome sequencing and assembly.</title>
        <authorList>
            <person name="Woo H."/>
        </authorList>
    </citation>
    <scope>NUCLEOTIDE SEQUENCE [LARGE SCALE GENOMIC DNA]</scope>
    <source>
        <strain evidence="1 2">DJS-2-20</strain>
    </source>
</reference>
<keyword evidence="2" id="KW-1185">Reference proteome</keyword>
<dbReference type="EMBL" id="JBDPZD010000001">
    <property type="protein sequence ID" value="MEO3690572.1"/>
    <property type="molecule type" value="Genomic_DNA"/>
</dbReference>